<dbReference type="AlphaFoldDB" id="A0A1A9UF56"/>
<dbReference type="Proteomes" id="UP000078200">
    <property type="component" value="Unassembled WGS sequence"/>
</dbReference>
<name>A0A1A9UF56_GLOAU</name>
<reference evidence="2" key="1">
    <citation type="submission" date="2020-05" db="UniProtKB">
        <authorList>
            <consortium name="EnsemblMetazoa"/>
        </authorList>
    </citation>
    <scope>IDENTIFICATION</scope>
    <source>
        <strain evidence="2">TTRI</strain>
    </source>
</reference>
<keyword evidence="3" id="KW-1185">Reference proteome</keyword>
<evidence type="ECO:0000313" key="3">
    <source>
        <dbReference type="Proteomes" id="UP000078200"/>
    </source>
</evidence>
<accession>A0A1A9UF56</accession>
<evidence type="ECO:0000313" key="2">
    <source>
        <dbReference type="EnsemblMetazoa" id="GAUT002847-PA"/>
    </source>
</evidence>
<keyword evidence="1" id="KW-0812">Transmembrane</keyword>
<dbReference type="VEuPathDB" id="VectorBase:GAUT002847"/>
<organism evidence="2 3">
    <name type="scientific">Glossina austeni</name>
    <name type="common">Savannah tsetse fly</name>
    <dbReference type="NCBI Taxonomy" id="7395"/>
    <lineage>
        <taxon>Eukaryota</taxon>
        <taxon>Metazoa</taxon>
        <taxon>Ecdysozoa</taxon>
        <taxon>Arthropoda</taxon>
        <taxon>Hexapoda</taxon>
        <taxon>Insecta</taxon>
        <taxon>Pterygota</taxon>
        <taxon>Neoptera</taxon>
        <taxon>Endopterygota</taxon>
        <taxon>Diptera</taxon>
        <taxon>Brachycera</taxon>
        <taxon>Muscomorpha</taxon>
        <taxon>Hippoboscoidea</taxon>
        <taxon>Glossinidae</taxon>
        <taxon>Glossina</taxon>
    </lineage>
</organism>
<feature type="transmembrane region" description="Helical" evidence="1">
    <location>
        <begin position="43"/>
        <end position="62"/>
    </location>
</feature>
<protein>
    <submittedName>
        <fullName evidence="2">Uncharacterized protein</fullName>
    </submittedName>
</protein>
<keyword evidence="1" id="KW-1133">Transmembrane helix</keyword>
<keyword evidence="1" id="KW-0472">Membrane</keyword>
<sequence>MVYGTYVPYMCRQLGACNKENREKSCPYNTSTFPDTFLKPKVAIIYITGLSTVPVVSASIFAKEVFLDLDDRHFHSFFGNYGSIANRDFRFENRIVQSVQGRRHPYQKNL</sequence>
<dbReference type="EnsemblMetazoa" id="GAUT002847-RA">
    <property type="protein sequence ID" value="GAUT002847-PA"/>
    <property type="gene ID" value="GAUT002847"/>
</dbReference>
<proteinExistence type="predicted"/>
<evidence type="ECO:0000256" key="1">
    <source>
        <dbReference type="SAM" id="Phobius"/>
    </source>
</evidence>